<feature type="signal peptide" evidence="1">
    <location>
        <begin position="1"/>
        <end position="26"/>
    </location>
</feature>
<keyword evidence="4" id="KW-1185">Reference proteome</keyword>
<dbReference type="Gene3D" id="2.80.10.50">
    <property type="match status" value="1"/>
</dbReference>
<dbReference type="EMBL" id="BONY01000107">
    <property type="protein sequence ID" value="GIH10804.1"/>
    <property type="molecule type" value="Genomic_DNA"/>
</dbReference>
<dbReference type="PROSITE" id="PS50231">
    <property type="entry name" value="RICIN_B_LECTIN"/>
    <property type="match status" value="1"/>
</dbReference>
<name>A0A8J3QJD7_9ACTN</name>
<dbReference type="InterPro" id="IPR035992">
    <property type="entry name" value="Ricin_B-like_lectins"/>
</dbReference>
<gene>
    <name evidence="3" type="ORF">Rhe02_88710</name>
</gene>
<dbReference type="CDD" id="cd00161">
    <property type="entry name" value="beta-trefoil_Ricin-like"/>
    <property type="match status" value="1"/>
</dbReference>
<dbReference type="SUPFAM" id="SSF50370">
    <property type="entry name" value="Ricin B-like lectins"/>
    <property type="match status" value="1"/>
</dbReference>
<accession>A0A8J3QJD7</accession>
<evidence type="ECO:0000313" key="4">
    <source>
        <dbReference type="Proteomes" id="UP000612899"/>
    </source>
</evidence>
<reference evidence="3" key="1">
    <citation type="submission" date="2021-01" db="EMBL/GenBank/DDBJ databases">
        <title>Whole genome shotgun sequence of Rhizocola hellebori NBRC 109834.</title>
        <authorList>
            <person name="Komaki H."/>
            <person name="Tamura T."/>
        </authorList>
    </citation>
    <scope>NUCLEOTIDE SEQUENCE</scope>
    <source>
        <strain evidence="3">NBRC 109834</strain>
    </source>
</reference>
<feature type="chain" id="PRO_5035211773" description="Ricin B lectin domain-containing protein" evidence="1">
    <location>
        <begin position="27"/>
        <end position="196"/>
    </location>
</feature>
<feature type="domain" description="Ricin B lectin" evidence="2">
    <location>
        <begin position="100"/>
        <end position="157"/>
    </location>
</feature>
<sequence>MMRRILLTLATLCSMLVAIPATQAHAAATISEVTGVHQLVNAQYNDCLTVVGGSSVNSNPIWHHPCDQSPLAWTQWIIDYEATVTFCFASQGNTCVDRRTRNIYRLRSNHTGKCIEPHNGATNSGARIDQYDCRMDTYRQSWIIVEAQGGGYFFYNAKVYDEAHKERGIDAAPYEQDRQVRIWTANQTPPQIWYLR</sequence>
<dbReference type="Proteomes" id="UP000612899">
    <property type="component" value="Unassembled WGS sequence"/>
</dbReference>
<dbReference type="AlphaFoldDB" id="A0A8J3QJD7"/>
<comment type="caution">
    <text evidence="3">The sequence shown here is derived from an EMBL/GenBank/DDBJ whole genome shotgun (WGS) entry which is preliminary data.</text>
</comment>
<keyword evidence="1" id="KW-0732">Signal</keyword>
<protein>
    <recommendedName>
        <fullName evidence="2">Ricin B lectin domain-containing protein</fullName>
    </recommendedName>
</protein>
<dbReference type="Pfam" id="PF14200">
    <property type="entry name" value="RicinB_lectin_2"/>
    <property type="match status" value="1"/>
</dbReference>
<evidence type="ECO:0000256" key="1">
    <source>
        <dbReference type="SAM" id="SignalP"/>
    </source>
</evidence>
<proteinExistence type="predicted"/>
<evidence type="ECO:0000259" key="2">
    <source>
        <dbReference type="Pfam" id="PF14200"/>
    </source>
</evidence>
<dbReference type="InterPro" id="IPR000772">
    <property type="entry name" value="Ricin_B_lectin"/>
</dbReference>
<organism evidence="3 4">
    <name type="scientific">Rhizocola hellebori</name>
    <dbReference type="NCBI Taxonomy" id="1392758"/>
    <lineage>
        <taxon>Bacteria</taxon>
        <taxon>Bacillati</taxon>
        <taxon>Actinomycetota</taxon>
        <taxon>Actinomycetes</taxon>
        <taxon>Micromonosporales</taxon>
        <taxon>Micromonosporaceae</taxon>
        <taxon>Rhizocola</taxon>
    </lineage>
</organism>
<evidence type="ECO:0000313" key="3">
    <source>
        <dbReference type="EMBL" id="GIH10804.1"/>
    </source>
</evidence>